<evidence type="ECO:0000259" key="5">
    <source>
        <dbReference type="Pfam" id="PF07992"/>
    </source>
</evidence>
<sequence length="472" mass="48183">MHELSYDVAVIGAGTAGISAHRAATAAGARSVLIEQGPGGTTCARVGCMPSKLLAAAGARAHDARQAGLFGVRVAGVSIDGPAVLGRLRAERDRFVAGVFAGMDALPEDQRLAGRARFLDPGTLTVGEDTRVRFRAAVVATGSSPAVPKPLRALGDRVLTTDTVFELPDLPASLAVLGGGPVGIEIAQAMARLGVAVSLFDVGASLAGLSEPDLVEAAARIFGAELDLHLQTEIAGAQAVGDGVRLSWTGPDGRPATGDFSAVLAATGRPPNLEGIGLAQAGLTLGEDGLPAFDARSLVCAGGPILIAGDANAARPVLHEASRQGGIAGRNAAALAASGRIEAPEPWTRLAMVFTHPQAAVVGAPYEAGPSGDRIVGRMDFSDQGRARVEGVNHGGIRIWADGAGRLLGGEMLGPGVEHLAHLLAYAIQDGLDAQAMAERPVYHPTLEEGLGTALSHIAHRIDKMRRGSMRS</sequence>
<dbReference type="RefSeq" id="WP_238181029.1">
    <property type="nucleotide sequence ID" value="NZ_BPRB01000029.1"/>
</dbReference>
<evidence type="ECO:0000313" key="7">
    <source>
        <dbReference type="Proteomes" id="UP001055057"/>
    </source>
</evidence>
<dbReference type="Gene3D" id="3.30.390.30">
    <property type="match status" value="1"/>
</dbReference>
<dbReference type="InterPro" id="IPR016156">
    <property type="entry name" value="FAD/NAD-linked_Rdtase_dimer_sf"/>
</dbReference>
<dbReference type="InterPro" id="IPR023753">
    <property type="entry name" value="FAD/NAD-binding_dom"/>
</dbReference>
<feature type="domain" description="FAD/NAD(P)-binding" evidence="5">
    <location>
        <begin position="6"/>
        <end position="325"/>
    </location>
</feature>
<dbReference type="Gene3D" id="3.50.50.60">
    <property type="entry name" value="FAD/NAD(P)-binding domain"/>
    <property type="match status" value="2"/>
</dbReference>
<name>A0ABQ4TUE1_9HYPH</name>
<evidence type="ECO:0000256" key="1">
    <source>
        <dbReference type="ARBA" id="ARBA00001974"/>
    </source>
</evidence>
<accession>A0ABQ4TUE1</accession>
<dbReference type="PANTHER" id="PTHR43014:SF4">
    <property type="entry name" value="PYRIDINE NUCLEOTIDE-DISULFIDE OXIDOREDUCTASE RCLA-RELATED"/>
    <property type="match status" value="1"/>
</dbReference>
<dbReference type="Pfam" id="PF07992">
    <property type="entry name" value="Pyr_redox_2"/>
    <property type="match status" value="1"/>
</dbReference>
<proteinExistence type="predicted"/>
<comment type="cofactor">
    <cofactor evidence="1">
        <name>FAD</name>
        <dbReference type="ChEBI" id="CHEBI:57692"/>
    </cofactor>
</comment>
<organism evidence="6 7">
    <name type="scientific">Methylobacterium trifolii</name>
    <dbReference type="NCBI Taxonomy" id="1003092"/>
    <lineage>
        <taxon>Bacteria</taxon>
        <taxon>Pseudomonadati</taxon>
        <taxon>Pseudomonadota</taxon>
        <taxon>Alphaproteobacteria</taxon>
        <taxon>Hyphomicrobiales</taxon>
        <taxon>Methylobacteriaceae</taxon>
        <taxon>Methylobacterium</taxon>
    </lineage>
</organism>
<dbReference type="Pfam" id="PF02852">
    <property type="entry name" value="Pyr_redox_dim"/>
    <property type="match status" value="1"/>
</dbReference>
<gene>
    <name evidence="6" type="primary">pdhD</name>
    <name evidence="6" type="ORF">MPOCJGCO_0478</name>
</gene>
<reference evidence="6" key="1">
    <citation type="journal article" date="2021" name="Front. Microbiol.">
        <title>Comprehensive Comparative Genomics and Phenotyping of Methylobacterium Species.</title>
        <authorList>
            <person name="Alessa O."/>
            <person name="Ogura Y."/>
            <person name="Fujitani Y."/>
            <person name="Takami H."/>
            <person name="Hayashi T."/>
            <person name="Sahin N."/>
            <person name="Tani A."/>
        </authorList>
    </citation>
    <scope>NUCLEOTIDE SEQUENCE</scope>
    <source>
        <strain evidence="6">DSM 23632</strain>
    </source>
</reference>
<feature type="domain" description="Pyridine nucleotide-disulphide oxidoreductase dimerisation" evidence="4">
    <location>
        <begin position="352"/>
        <end position="454"/>
    </location>
</feature>
<dbReference type="Proteomes" id="UP001055057">
    <property type="component" value="Unassembled WGS sequence"/>
</dbReference>
<evidence type="ECO:0000256" key="2">
    <source>
        <dbReference type="ARBA" id="ARBA00022630"/>
    </source>
</evidence>
<dbReference type="SUPFAM" id="SSF51905">
    <property type="entry name" value="FAD/NAD(P)-binding domain"/>
    <property type="match status" value="1"/>
</dbReference>
<protein>
    <submittedName>
        <fullName evidence="6">Dihydrolipoyl dehydrogenase</fullName>
    </submittedName>
</protein>
<dbReference type="PANTHER" id="PTHR43014">
    <property type="entry name" value="MERCURIC REDUCTASE"/>
    <property type="match status" value="1"/>
</dbReference>
<keyword evidence="3" id="KW-0274">FAD</keyword>
<reference evidence="6" key="2">
    <citation type="submission" date="2021-08" db="EMBL/GenBank/DDBJ databases">
        <authorList>
            <person name="Tani A."/>
            <person name="Ola A."/>
            <person name="Ogura Y."/>
            <person name="Katsura K."/>
            <person name="Hayashi T."/>
        </authorList>
    </citation>
    <scope>NUCLEOTIDE SEQUENCE</scope>
    <source>
        <strain evidence="6">DSM 23632</strain>
    </source>
</reference>
<keyword evidence="7" id="KW-1185">Reference proteome</keyword>
<evidence type="ECO:0000259" key="4">
    <source>
        <dbReference type="Pfam" id="PF02852"/>
    </source>
</evidence>
<dbReference type="SUPFAM" id="SSF55424">
    <property type="entry name" value="FAD/NAD-linked reductases, dimerisation (C-terminal) domain"/>
    <property type="match status" value="1"/>
</dbReference>
<dbReference type="InterPro" id="IPR004099">
    <property type="entry name" value="Pyr_nucl-diS_OxRdtase_dimer"/>
</dbReference>
<evidence type="ECO:0000313" key="6">
    <source>
        <dbReference type="EMBL" id="GJE58397.1"/>
    </source>
</evidence>
<keyword evidence="2" id="KW-0285">Flavoprotein</keyword>
<comment type="caution">
    <text evidence="6">The sequence shown here is derived from an EMBL/GenBank/DDBJ whole genome shotgun (WGS) entry which is preliminary data.</text>
</comment>
<dbReference type="PRINTS" id="PR00411">
    <property type="entry name" value="PNDRDTASEI"/>
</dbReference>
<dbReference type="InterPro" id="IPR036188">
    <property type="entry name" value="FAD/NAD-bd_sf"/>
</dbReference>
<dbReference type="PRINTS" id="PR00368">
    <property type="entry name" value="FADPNR"/>
</dbReference>
<dbReference type="EMBL" id="BPRB01000029">
    <property type="protein sequence ID" value="GJE58397.1"/>
    <property type="molecule type" value="Genomic_DNA"/>
</dbReference>
<dbReference type="NCBIfam" id="NF004939">
    <property type="entry name" value="PRK06292.1-1"/>
    <property type="match status" value="1"/>
</dbReference>
<evidence type="ECO:0000256" key="3">
    <source>
        <dbReference type="ARBA" id="ARBA00022827"/>
    </source>
</evidence>